<dbReference type="NCBIfam" id="NF033819">
    <property type="entry name" value="IS66_TnpB"/>
    <property type="match status" value="1"/>
</dbReference>
<gene>
    <name evidence="1" type="primary">tnpB</name>
    <name evidence="1" type="ORF">MD483_23500</name>
</gene>
<feature type="non-terminal residue" evidence="1">
    <location>
        <position position="1"/>
    </location>
</feature>
<sequence length="103" mass="11871">YPVPVDFRKSIDGLAYLVEQTMTLDPFQSALFVFCNKSKDKVKALYWDRTGFALWYKRLDRDRFHWPTKGTKTLTLASHELDALLAGFSLSGHRAVLVESLME</sequence>
<dbReference type="PANTHER" id="PTHR36455">
    <property type="match status" value="1"/>
</dbReference>
<name>A0A9X3CJ16_9VIBR</name>
<dbReference type="EMBL" id="JAKRRX010000418">
    <property type="protein sequence ID" value="MCW8336768.1"/>
    <property type="molecule type" value="Genomic_DNA"/>
</dbReference>
<dbReference type="InterPro" id="IPR008878">
    <property type="entry name" value="Transposase_IS66_Orf2"/>
</dbReference>
<proteinExistence type="predicted"/>
<protein>
    <submittedName>
        <fullName evidence="1">IS66 family insertion sequence element accessory protein TnpB</fullName>
    </submittedName>
</protein>
<dbReference type="Proteomes" id="UP001155586">
    <property type="component" value="Unassembled WGS sequence"/>
</dbReference>
<dbReference type="PANTHER" id="PTHR36455:SF1">
    <property type="entry name" value="BLR8292 PROTEIN"/>
    <property type="match status" value="1"/>
</dbReference>
<organism evidence="1 2">
    <name type="scientific">Vibrio paucivorans</name>
    <dbReference type="NCBI Taxonomy" id="2829489"/>
    <lineage>
        <taxon>Bacteria</taxon>
        <taxon>Pseudomonadati</taxon>
        <taxon>Pseudomonadota</taxon>
        <taxon>Gammaproteobacteria</taxon>
        <taxon>Vibrionales</taxon>
        <taxon>Vibrionaceae</taxon>
        <taxon>Vibrio</taxon>
    </lineage>
</organism>
<dbReference type="Pfam" id="PF05717">
    <property type="entry name" value="TnpB_IS66"/>
    <property type="match status" value="1"/>
</dbReference>
<dbReference type="AlphaFoldDB" id="A0A9X3CJ16"/>
<dbReference type="RefSeq" id="WP_265689807.1">
    <property type="nucleotide sequence ID" value="NZ_JAKRRX010000418.1"/>
</dbReference>
<accession>A0A9X3CJ16</accession>
<evidence type="ECO:0000313" key="2">
    <source>
        <dbReference type="Proteomes" id="UP001155586"/>
    </source>
</evidence>
<reference evidence="1" key="1">
    <citation type="submission" date="2022-02" db="EMBL/GenBank/DDBJ databases">
        <title>Vibrio sp. nov., a new bacterium isolated from Bohai sea, China.</title>
        <authorList>
            <person name="Yuan Y."/>
        </authorList>
    </citation>
    <scope>NUCLEOTIDE SEQUENCE</scope>
    <source>
        <strain evidence="1">DBSS07</strain>
    </source>
</reference>
<evidence type="ECO:0000313" key="1">
    <source>
        <dbReference type="EMBL" id="MCW8336768.1"/>
    </source>
</evidence>
<keyword evidence="2" id="KW-1185">Reference proteome</keyword>
<comment type="caution">
    <text evidence="1">The sequence shown here is derived from an EMBL/GenBank/DDBJ whole genome shotgun (WGS) entry which is preliminary data.</text>
</comment>